<keyword evidence="1" id="KW-0472">Membrane</keyword>
<evidence type="ECO:0000256" key="1">
    <source>
        <dbReference type="SAM" id="Phobius"/>
    </source>
</evidence>
<dbReference type="Proteomes" id="UP000076837">
    <property type="component" value="Unassembled WGS sequence"/>
</dbReference>
<keyword evidence="1" id="KW-1133">Transmembrane helix</keyword>
<dbReference type="AlphaFoldDB" id="A0A163EV54"/>
<comment type="caution">
    <text evidence="2">The sequence shown here is derived from an EMBL/GenBank/DDBJ whole genome shotgun (WGS) entry which is preliminary data.</text>
</comment>
<feature type="transmembrane region" description="Helical" evidence="1">
    <location>
        <begin position="203"/>
        <end position="225"/>
    </location>
</feature>
<feature type="transmembrane region" description="Helical" evidence="1">
    <location>
        <begin position="20"/>
        <end position="42"/>
    </location>
</feature>
<dbReference type="EMBL" id="JYNV01000179">
    <property type="protein sequence ID" value="KZM23944.1"/>
    <property type="molecule type" value="Genomic_DNA"/>
</dbReference>
<keyword evidence="1" id="KW-0812">Transmembrane</keyword>
<dbReference type="InterPro" id="IPR013078">
    <property type="entry name" value="His_Pase_superF_clade-1"/>
</dbReference>
<protein>
    <submittedName>
        <fullName evidence="2">Uncharacterized protein</fullName>
    </submittedName>
</protein>
<feature type="transmembrane region" description="Helical" evidence="1">
    <location>
        <begin position="62"/>
        <end position="83"/>
    </location>
</feature>
<proteinExistence type="predicted"/>
<dbReference type="Pfam" id="PF00300">
    <property type="entry name" value="His_Phos_1"/>
    <property type="match status" value="1"/>
</dbReference>
<feature type="transmembrane region" description="Helical" evidence="1">
    <location>
        <begin position="103"/>
        <end position="122"/>
    </location>
</feature>
<keyword evidence="3" id="KW-1185">Reference proteome</keyword>
<dbReference type="InterPro" id="IPR029033">
    <property type="entry name" value="His_PPase_superfam"/>
</dbReference>
<organism evidence="2 3">
    <name type="scientific">Didymella rabiei</name>
    <name type="common">Chickpea ascochyta blight fungus</name>
    <name type="synonym">Mycosphaerella rabiei</name>
    <dbReference type="NCBI Taxonomy" id="5454"/>
    <lineage>
        <taxon>Eukaryota</taxon>
        <taxon>Fungi</taxon>
        <taxon>Dikarya</taxon>
        <taxon>Ascomycota</taxon>
        <taxon>Pezizomycotina</taxon>
        <taxon>Dothideomycetes</taxon>
        <taxon>Pleosporomycetidae</taxon>
        <taxon>Pleosporales</taxon>
        <taxon>Pleosporineae</taxon>
        <taxon>Didymellaceae</taxon>
        <taxon>Ascochyta</taxon>
    </lineage>
</organism>
<dbReference type="CDD" id="cd07067">
    <property type="entry name" value="HP_PGM_like"/>
    <property type="match status" value="1"/>
</dbReference>
<dbReference type="SUPFAM" id="SSF53254">
    <property type="entry name" value="Phosphoglycerate mutase-like"/>
    <property type="match status" value="1"/>
</dbReference>
<reference evidence="2 3" key="1">
    <citation type="journal article" date="2016" name="Sci. Rep.">
        <title>Draft genome sequencing and secretome analysis of fungal phytopathogen Ascochyta rabiei provides insight into the necrotrophic effector repertoire.</title>
        <authorList>
            <person name="Verma S."/>
            <person name="Gazara R.K."/>
            <person name="Nizam S."/>
            <person name="Parween S."/>
            <person name="Chattopadhyay D."/>
            <person name="Verma P.K."/>
        </authorList>
    </citation>
    <scope>NUCLEOTIDE SEQUENCE [LARGE SCALE GENOMIC DNA]</scope>
    <source>
        <strain evidence="2 3">ArDII</strain>
    </source>
</reference>
<dbReference type="Gene3D" id="3.40.50.1240">
    <property type="entry name" value="Phosphoglycerate mutase-like"/>
    <property type="match status" value="1"/>
</dbReference>
<dbReference type="PANTHER" id="PTHR16469">
    <property type="entry name" value="UBIQUITIN-ASSOCIATED AND SH3 DOMAIN-CONTAINING BA-RELATED"/>
    <property type="match status" value="1"/>
</dbReference>
<dbReference type="STRING" id="5454.A0A163EV54"/>
<evidence type="ECO:0000313" key="3">
    <source>
        <dbReference type="Proteomes" id="UP000076837"/>
    </source>
</evidence>
<dbReference type="InterPro" id="IPR051710">
    <property type="entry name" value="Phosphatase_SH3-domain"/>
</dbReference>
<accession>A0A163EV54</accession>
<name>A0A163EV54_DIDRA</name>
<evidence type="ECO:0000313" key="2">
    <source>
        <dbReference type="EMBL" id="KZM23944.1"/>
    </source>
</evidence>
<sequence>MGQFDPTHRFETSWILSPGVLFGARALLSLYAFVTLFTIFGWNGTHGRSGDSQRSFSYFTHLTYWGLAFYHAFSAAHTVSYWLTGTPFLARWPKWLQVAHSMFYSTVVIYPWIVTAVYWGILASNGFPTTFSLWSNTSQHALNSAYAFFEIVFPRTEPLPFPNIIPVVILLALYLALAYVTFYTQGFYTYGFLDLRSNSSGIVAAYIIGILVAAIVIFLIVRYLILLRVWITEKKLGMTGKFSHRGTVEMADEEAEKGVPMQDFRSNWSVDPTTGQYTALLVKSPTGIPTDPPLTSKGVQQSKELAEYLSKISPPVDVIYSSPFYRCLQTLKPFTDKHFGGGQANGKIRIDRGIGEFFGRADWEHPHPPTLDTLTPHFEHLDQDHVSTHIPASKGEMIAELHERVRKALDHIITTLDNDTAQPKTLLICSHAATIIAAGRVLTGQMPDDPDTDDFQCFTAGLSKFVRRSTDPASGVAGNWDCILNSETSFLSGGAERGCITGRTGPVLNSHRLVGAGTLLYSPFRYQPVLSLPRRQYPNYTTSLTNYTVRKFNGDESFVAFPDDPAGGAEASKL</sequence>
<gene>
    <name evidence="2" type="ORF">ST47_g4935</name>
</gene>
<dbReference type="PANTHER" id="PTHR16469:SF51">
    <property type="entry name" value="TRANSCRIPTION FACTOR TAU 55 KDA SUBUNIT"/>
    <property type="match status" value="1"/>
</dbReference>
<feature type="transmembrane region" description="Helical" evidence="1">
    <location>
        <begin position="164"/>
        <end position="183"/>
    </location>
</feature>